<dbReference type="STRING" id="679197.HMPREF9336_03216"/>
<dbReference type="EMBL" id="ACZI02000001">
    <property type="protein sequence ID" value="EFV11882.1"/>
    <property type="molecule type" value="Genomic_DNA"/>
</dbReference>
<gene>
    <name evidence="1" type="ORF">HMPREF9336_03216</name>
</gene>
<dbReference type="AlphaFoldDB" id="E5XUP4"/>
<accession>E5XUP4</accession>
<reference evidence="1 2" key="1">
    <citation type="journal article" date="2011" name="Stand. Genomic Sci.">
        <title>High quality draft genome sequence of Segniliparus rugosus CDC 945(T)= (ATCC BAA-974(T)).</title>
        <authorList>
            <person name="Earl A.M."/>
            <person name="Desjardins C.A."/>
            <person name="Fitzgerald M.G."/>
            <person name="Arachchi H.M."/>
            <person name="Zeng Q."/>
            <person name="Mehta T."/>
            <person name="Griggs A."/>
            <person name="Birren B.W."/>
            <person name="Toney N.C."/>
            <person name="Carr J."/>
            <person name="Posey J."/>
            <person name="Butler W.R."/>
        </authorList>
    </citation>
    <scope>NUCLEOTIDE SEQUENCE [LARGE SCALE GENOMIC DNA]</scope>
    <source>
        <strain evidence="2">ATCC BAA-974 / DSM 45345 / CCUG 50838 / CIP 108380 / JCM 13579 / CDC 945</strain>
    </source>
</reference>
<proteinExistence type="predicted"/>
<comment type="caution">
    <text evidence="1">The sequence shown here is derived from an EMBL/GenBank/DDBJ whole genome shotgun (WGS) entry which is preliminary data.</text>
</comment>
<dbReference type="Proteomes" id="UP000004816">
    <property type="component" value="Unassembled WGS sequence"/>
</dbReference>
<protein>
    <submittedName>
        <fullName evidence="1">Uncharacterized protein</fullName>
    </submittedName>
</protein>
<sequence>MTRMGKSEKQQYVDAGWPKREHPVSELATDWSGALSPFGETEFPLPVVELPYVHPSTQINR</sequence>
<dbReference type="eggNOG" id="ENOG5033FDU">
    <property type="taxonomic scope" value="Bacteria"/>
</dbReference>
<keyword evidence="2" id="KW-1185">Reference proteome</keyword>
<dbReference type="HOGENOM" id="CLU_186062_1_0_11"/>
<dbReference type="RefSeq" id="WP_007472042.1">
    <property type="nucleotide sequence ID" value="NZ_KI391953.1"/>
</dbReference>
<organism evidence="1 2">
    <name type="scientific">Segniliparus rugosus (strain ATCC BAA-974 / DSM 45345 / CCUG 50838 / CIP 108380 / JCM 13579 / CDC 945)</name>
    <dbReference type="NCBI Taxonomy" id="679197"/>
    <lineage>
        <taxon>Bacteria</taxon>
        <taxon>Bacillati</taxon>
        <taxon>Actinomycetota</taxon>
        <taxon>Actinomycetes</taxon>
        <taxon>Mycobacteriales</taxon>
        <taxon>Segniliparaceae</taxon>
        <taxon>Segniliparus</taxon>
    </lineage>
</organism>
<evidence type="ECO:0000313" key="1">
    <source>
        <dbReference type="EMBL" id="EFV11882.1"/>
    </source>
</evidence>
<evidence type="ECO:0000313" key="2">
    <source>
        <dbReference type="Proteomes" id="UP000004816"/>
    </source>
</evidence>
<name>E5XUP4_SEGRC</name>